<evidence type="ECO:0000256" key="1">
    <source>
        <dbReference type="ARBA" id="ARBA00004146"/>
    </source>
</evidence>
<dbReference type="GO" id="GO:0031901">
    <property type="term" value="C:early endosome membrane"/>
    <property type="evidence" value="ECO:0007669"/>
    <property type="project" value="UniProtKB-SubCell"/>
</dbReference>
<evidence type="ECO:0000256" key="6">
    <source>
        <dbReference type="ARBA" id="ARBA00022833"/>
    </source>
</evidence>
<comment type="similarity">
    <text evidence="3">Belongs to the TMEM163 family.</text>
</comment>
<dbReference type="GO" id="GO:0008324">
    <property type="term" value="F:monoatomic cation transmembrane transporter activity"/>
    <property type="evidence" value="ECO:0007669"/>
    <property type="project" value="InterPro"/>
</dbReference>
<keyword evidence="4 12" id="KW-0812">Transmembrane</keyword>
<dbReference type="PANTHER" id="PTHR31937:SF2">
    <property type="entry name" value="TRANSMEMBRANE PROTEIN 163"/>
    <property type="match status" value="1"/>
</dbReference>
<dbReference type="Pfam" id="PF01545">
    <property type="entry name" value="Cation_efflux"/>
    <property type="match status" value="1"/>
</dbReference>
<evidence type="ECO:0000256" key="11">
    <source>
        <dbReference type="SAM" id="MobiDB-lite"/>
    </source>
</evidence>
<dbReference type="InterPro" id="IPR027469">
    <property type="entry name" value="Cation_efflux_TMD_sf"/>
</dbReference>
<protein>
    <submittedName>
        <fullName evidence="14">Divalent metal cation transporter</fullName>
    </submittedName>
</protein>
<organism evidence="14 15">
    <name type="scientific">Skeletonema marinoi</name>
    <dbReference type="NCBI Taxonomy" id="267567"/>
    <lineage>
        <taxon>Eukaryota</taxon>
        <taxon>Sar</taxon>
        <taxon>Stramenopiles</taxon>
        <taxon>Ochrophyta</taxon>
        <taxon>Bacillariophyta</taxon>
        <taxon>Coscinodiscophyceae</taxon>
        <taxon>Thalassiosirophycidae</taxon>
        <taxon>Thalassiosirales</taxon>
        <taxon>Skeletonemataceae</taxon>
        <taxon>Skeletonema</taxon>
        <taxon>Skeletonema marinoi-dohrnii complex</taxon>
    </lineage>
</organism>
<reference evidence="14" key="1">
    <citation type="submission" date="2023-06" db="EMBL/GenBank/DDBJ databases">
        <title>Survivors Of The Sea: Transcriptome response of Skeletonema marinoi to long-term dormancy.</title>
        <authorList>
            <person name="Pinder M.I.M."/>
            <person name="Kourtchenko O."/>
            <person name="Robertson E.K."/>
            <person name="Larsson T."/>
            <person name="Maumus F."/>
            <person name="Osuna-Cruz C.M."/>
            <person name="Vancaester E."/>
            <person name="Stenow R."/>
            <person name="Vandepoele K."/>
            <person name="Ploug H."/>
            <person name="Bruchert V."/>
            <person name="Godhe A."/>
            <person name="Topel M."/>
        </authorList>
    </citation>
    <scope>NUCLEOTIDE SEQUENCE</scope>
    <source>
        <strain evidence="14">R05AC</strain>
    </source>
</reference>
<evidence type="ECO:0000256" key="2">
    <source>
        <dbReference type="ARBA" id="ARBA00004644"/>
    </source>
</evidence>
<keyword evidence="8" id="KW-0770">Synapse</keyword>
<keyword evidence="10" id="KW-0968">Cytoplasmic vesicle</keyword>
<feature type="transmembrane region" description="Helical" evidence="12">
    <location>
        <begin position="139"/>
        <end position="159"/>
    </location>
</feature>
<feature type="compositionally biased region" description="Basic and acidic residues" evidence="11">
    <location>
        <begin position="222"/>
        <end position="237"/>
    </location>
</feature>
<evidence type="ECO:0000256" key="4">
    <source>
        <dbReference type="ARBA" id="ARBA00022692"/>
    </source>
</evidence>
<evidence type="ECO:0000256" key="8">
    <source>
        <dbReference type="ARBA" id="ARBA00023018"/>
    </source>
</evidence>
<keyword evidence="5" id="KW-0967">Endosome</keyword>
<keyword evidence="9 12" id="KW-0472">Membrane</keyword>
<dbReference type="InterPro" id="IPR058533">
    <property type="entry name" value="Cation_efflux_TM"/>
</dbReference>
<name>A0AAD9DHW2_9STRA</name>
<evidence type="ECO:0000313" key="15">
    <source>
        <dbReference type="Proteomes" id="UP001224775"/>
    </source>
</evidence>
<dbReference type="AlphaFoldDB" id="A0AAD9DHW2"/>
<feature type="transmembrane region" description="Helical" evidence="12">
    <location>
        <begin position="106"/>
        <end position="127"/>
    </location>
</feature>
<accession>A0AAD9DHW2</accession>
<comment type="caution">
    <text evidence="14">The sequence shown here is derived from an EMBL/GenBank/DDBJ whole genome shotgun (WGS) entry which is preliminary data.</text>
</comment>
<feature type="region of interest" description="Disordered" evidence="11">
    <location>
        <begin position="217"/>
        <end position="237"/>
    </location>
</feature>
<keyword evidence="15" id="KW-1185">Reference proteome</keyword>
<dbReference type="Gene3D" id="1.20.1510.10">
    <property type="entry name" value="Cation efflux protein transmembrane domain"/>
    <property type="match status" value="1"/>
</dbReference>
<dbReference type="Proteomes" id="UP001224775">
    <property type="component" value="Unassembled WGS sequence"/>
</dbReference>
<dbReference type="EMBL" id="JATAAI010000002">
    <property type="protein sequence ID" value="KAK1747822.1"/>
    <property type="molecule type" value="Genomic_DNA"/>
</dbReference>
<evidence type="ECO:0000256" key="9">
    <source>
        <dbReference type="ARBA" id="ARBA00023136"/>
    </source>
</evidence>
<evidence type="ECO:0000256" key="10">
    <source>
        <dbReference type="ARBA" id="ARBA00023329"/>
    </source>
</evidence>
<evidence type="ECO:0000256" key="3">
    <source>
        <dbReference type="ARBA" id="ARBA00008731"/>
    </source>
</evidence>
<evidence type="ECO:0000256" key="5">
    <source>
        <dbReference type="ARBA" id="ARBA00022753"/>
    </source>
</evidence>
<dbReference type="InterPro" id="IPR026765">
    <property type="entry name" value="Tmem163"/>
</dbReference>
<evidence type="ECO:0000256" key="12">
    <source>
        <dbReference type="SAM" id="Phobius"/>
    </source>
</evidence>
<feature type="transmembrane region" description="Helical" evidence="12">
    <location>
        <begin position="165"/>
        <end position="185"/>
    </location>
</feature>
<evidence type="ECO:0000256" key="7">
    <source>
        <dbReference type="ARBA" id="ARBA00022989"/>
    </source>
</evidence>
<sequence>MSMVSLVLTIIAAIGGIVGYFKADSTLILAFGLENVVDFISSAVVLWRFFCPDGADQEKLAKLQKREERASVAISLVIGLLGTFVFAIGVYDLLENDKDQDLDLLFTISFVSIIVFGTLTIIKFQYAQQLDSASLYKDGICSLIGTCLSGSLLLTTAIIDKAPGAWYIDPIASLLIGFSAVIYGWKVAVDMLKNGIPIFLPSWWYSCGMNEMAQELPAPKDSTGEHAEEKVAEHEVI</sequence>
<proteinExistence type="inferred from homology"/>
<feature type="domain" description="Cation efflux protein transmembrane" evidence="13">
    <location>
        <begin position="3"/>
        <end position="192"/>
    </location>
</feature>
<comment type="subcellular location">
    <subcellularLocation>
        <location evidence="2">Cytoplasmic vesicle</location>
        <location evidence="2">Secretory vesicle</location>
        <location evidence="2">Synaptic vesicle membrane</location>
        <topology evidence="2">Multi-pass membrane protein</topology>
    </subcellularLocation>
    <subcellularLocation>
        <location evidence="1">Early endosome membrane</location>
    </subcellularLocation>
</comment>
<keyword evidence="7 12" id="KW-1133">Transmembrane helix</keyword>
<feature type="transmembrane region" description="Helical" evidence="12">
    <location>
        <begin position="72"/>
        <end position="94"/>
    </location>
</feature>
<dbReference type="PANTHER" id="PTHR31937">
    <property type="entry name" value="TRANSMEMBRANE PROTEIN 163"/>
    <property type="match status" value="1"/>
</dbReference>
<dbReference type="SUPFAM" id="SSF161111">
    <property type="entry name" value="Cation efflux protein transmembrane domain-like"/>
    <property type="match status" value="1"/>
</dbReference>
<keyword evidence="6" id="KW-0862">Zinc</keyword>
<gene>
    <name evidence="14" type="ORF">QTG54_001785</name>
</gene>
<evidence type="ECO:0000259" key="13">
    <source>
        <dbReference type="Pfam" id="PF01545"/>
    </source>
</evidence>
<evidence type="ECO:0000313" key="14">
    <source>
        <dbReference type="EMBL" id="KAK1747822.1"/>
    </source>
</evidence>